<protein>
    <recommendedName>
        <fullName evidence="1">HDOD domain-containing protein</fullName>
    </recommendedName>
</protein>
<sequence>MSAEKLATELHGILVKRIQADQLVVPTIPAVVQRVQEVLREGDQAALKRAPEILEQDAFLAARSLRAAAGTKGAGGQKKTTLSEVVNKLGPRGVKALLVEASAQKVFVSRDGEIANALRRTWEHSVAVATLARDVLALSGHADSEAAYLAGLLHDIGKPVVASVLLEAERQTTELYNRGWIPCAEWVEVIARTHRPVGLALAEKWQLPEGIARCLQQDLDYDNADRASLVNAVVFANALAKKSGVYVGTFDPEDVDAIVMIGRSLIGVNDDVLKTLTKGLKDRVTGMFD</sequence>
<name>A0A7I9VS37_9BACT</name>
<reference evidence="3" key="1">
    <citation type="journal article" date="2020" name="Appl. Environ. Microbiol.">
        <title>Diazotrophic Anaeromyxobacter Isolates from Soils.</title>
        <authorList>
            <person name="Masuda Y."/>
            <person name="Yamanaka H."/>
            <person name="Xu Z.X."/>
            <person name="Shiratori Y."/>
            <person name="Aono T."/>
            <person name="Amachi S."/>
            <person name="Senoo K."/>
            <person name="Itoh H."/>
        </authorList>
    </citation>
    <scope>NUCLEOTIDE SEQUENCE [LARGE SCALE GENOMIC DNA]</scope>
    <source>
        <strain evidence="3">R267</strain>
    </source>
</reference>
<dbReference type="EMBL" id="BJTG01000011">
    <property type="protein sequence ID" value="GEJ59215.1"/>
    <property type="molecule type" value="Genomic_DNA"/>
</dbReference>
<keyword evidence="3" id="KW-1185">Reference proteome</keyword>
<dbReference type="RefSeq" id="WP_176068490.1">
    <property type="nucleotide sequence ID" value="NZ_BJTG01000011.1"/>
</dbReference>
<feature type="domain" description="HDOD" evidence="1">
    <location>
        <begin position="25"/>
        <end position="221"/>
    </location>
</feature>
<evidence type="ECO:0000313" key="3">
    <source>
        <dbReference type="Proteomes" id="UP000503640"/>
    </source>
</evidence>
<dbReference type="AlphaFoldDB" id="A0A7I9VS37"/>
<dbReference type="InterPro" id="IPR003607">
    <property type="entry name" value="HD/PDEase_dom"/>
</dbReference>
<dbReference type="SMART" id="SM00471">
    <property type="entry name" value="HDc"/>
    <property type="match status" value="1"/>
</dbReference>
<evidence type="ECO:0000259" key="1">
    <source>
        <dbReference type="PROSITE" id="PS51833"/>
    </source>
</evidence>
<dbReference type="Proteomes" id="UP000503640">
    <property type="component" value="Unassembled WGS sequence"/>
</dbReference>
<dbReference type="Pfam" id="PF08668">
    <property type="entry name" value="HDOD"/>
    <property type="match status" value="1"/>
</dbReference>
<dbReference type="InterPro" id="IPR006675">
    <property type="entry name" value="HDIG_dom"/>
</dbReference>
<dbReference type="SUPFAM" id="SSF109604">
    <property type="entry name" value="HD-domain/PDEase-like"/>
    <property type="match status" value="1"/>
</dbReference>
<evidence type="ECO:0000313" key="2">
    <source>
        <dbReference type="EMBL" id="GEJ59215.1"/>
    </source>
</evidence>
<organism evidence="2 3">
    <name type="scientific">Anaeromyxobacter diazotrophicus</name>
    <dbReference type="NCBI Taxonomy" id="2590199"/>
    <lineage>
        <taxon>Bacteria</taxon>
        <taxon>Pseudomonadati</taxon>
        <taxon>Myxococcota</taxon>
        <taxon>Myxococcia</taxon>
        <taxon>Myxococcales</taxon>
        <taxon>Cystobacterineae</taxon>
        <taxon>Anaeromyxobacteraceae</taxon>
        <taxon>Anaeromyxobacter</taxon>
    </lineage>
</organism>
<dbReference type="PANTHER" id="PTHR33525">
    <property type="match status" value="1"/>
</dbReference>
<dbReference type="InterPro" id="IPR013976">
    <property type="entry name" value="HDOD"/>
</dbReference>
<dbReference type="Gene3D" id="1.10.3210.10">
    <property type="entry name" value="Hypothetical protein af1432"/>
    <property type="match status" value="1"/>
</dbReference>
<accession>A0A7I9VS37</accession>
<dbReference type="InterPro" id="IPR052340">
    <property type="entry name" value="RNase_Y/CdgJ"/>
</dbReference>
<dbReference type="NCBIfam" id="TIGR00277">
    <property type="entry name" value="HDIG"/>
    <property type="match status" value="1"/>
</dbReference>
<gene>
    <name evidence="2" type="ORF">AMYX_39560</name>
</gene>
<dbReference type="PROSITE" id="PS51833">
    <property type="entry name" value="HDOD"/>
    <property type="match status" value="1"/>
</dbReference>
<proteinExistence type="predicted"/>
<dbReference type="CDD" id="cd00077">
    <property type="entry name" value="HDc"/>
    <property type="match status" value="1"/>
</dbReference>
<dbReference type="PANTHER" id="PTHR33525:SF3">
    <property type="entry name" value="RIBONUCLEASE Y"/>
    <property type="match status" value="1"/>
</dbReference>
<comment type="caution">
    <text evidence="2">The sequence shown here is derived from an EMBL/GenBank/DDBJ whole genome shotgun (WGS) entry which is preliminary data.</text>
</comment>